<dbReference type="GO" id="GO:0003677">
    <property type="term" value="F:DNA binding"/>
    <property type="evidence" value="ECO:0007669"/>
    <property type="project" value="UniProtKB-KW"/>
</dbReference>
<dbReference type="EMBL" id="OA567576">
    <property type="protein sequence ID" value="CAD7200552.1"/>
    <property type="molecule type" value="Genomic_DNA"/>
</dbReference>
<keyword evidence="2" id="KW-0539">Nucleus</keyword>
<evidence type="ECO:0000256" key="2">
    <source>
        <dbReference type="ARBA" id="ARBA00023242"/>
    </source>
</evidence>
<dbReference type="GO" id="GO:0005634">
    <property type="term" value="C:nucleus"/>
    <property type="evidence" value="ECO:0007669"/>
    <property type="project" value="TreeGrafter"/>
</dbReference>
<dbReference type="PANTHER" id="PTHR21677:SF1">
    <property type="entry name" value="PROTEIN CRAMPED-LIKE"/>
    <property type="match status" value="1"/>
</dbReference>
<keyword evidence="1" id="KW-0238">DNA-binding</keyword>
<name>A0A7R8VL22_TIMDO</name>
<proteinExistence type="predicted"/>
<reference evidence="4" key="1">
    <citation type="submission" date="2020-11" db="EMBL/GenBank/DDBJ databases">
        <authorList>
            <person name="Tran Van P."/>
        </authorList>
    </citation>
    <scope>NUCLEOTIDE SEQUENCE</scope>
</reference>
<feature type="compositionally biased region" description="Polar residues" evidence="3">
    <location>
        <begin position="345"/>
        <end position="356"/>
    </location>
</feature>
<feature type="region of interest" description="Disordered" evidence="3">
    <location>
        <begin position="533"/>
        <end position="553"/>
    </location>
</feature>
<dbReference type="GO" id="GO:0003682">
    <property type="term" value="F:chromatin binding"/>
    <property type="evidence" value="ECO:0007669"/>
    <property type="project" value="InterPro"/>
</dbReference>
<evidence type="ECO:0000256" key="3">
    <source>
        <dbReference type="SAM" id="MobiDB-lite"/>
    </source>
</evidence>
<dbReference type="GO" id="GO:0007389">
    <property type="term" value="P:pattern specification process"/>
    <property type="evidence" value="ECO:0007669"/>
    <property type="project" value="TreeGrafter"/>
</dbReference>
<protein>
    <recommendedName>
        <fullName evidence="5">Protein cramped-like</fullName>
    </recommendedName>
</protein>
<gene>
    <name evidence="4" type="ORF">TDIB3V08_LOCUS6766</name>
</gene>
<dbReference type="InterPro" id="IPR055315">
    <property type="entry name" value="Cramped-like"/>
</dbReference>
<feature type="region of interest" description="Disordered" evidence="3">
    <location>
        <begin position="889"/>
        <end position="908"/>
    </location>
</feature>
<feature type="region of interest" description="Disordered" evidence="3">
    <location>
        <begin position="311"/>
        <end position="356"/>
    </location>
</feature>
<evidence type="ECO:0000256" key="1">
    <source>
        <dbReference type="ARBA" id="ARBA00023125"/>
    </source>
</evidence>
<dbReference type="AlphaFoldDB" id="A0A7R8VL22"/>
<organism evidence="4">
    <name type="scientific">Timema douglasi</name>
    <name type="common">Walking stick</name>
    <dbReference type="NCBI Taxonomy" id="61478"/>
    <lineage>
        <taxon>Eukaryota</taxon>
        <taxon>Metazoa</taxon>
        <taxon>Ecdysozoa</taxon>
        <taxon>Arthropoda</taxon>
        <taxon>Hexapoda</taxon>
        <taxon>Insecta</taxon>
        <taxon>Pterygota</taxon>
        <taxon>Neoptera</taxon>
        <taxon>Polyneoptera</taxon>
        <taxon>Phasmatodea</taxon>
        <taxon>Timematodea</taxon>
        <taxon>Timematoidea</taxon>
        <taxon>Timematidae</taxon>
        <taxon>Timema</taxon>
    </lineage>
</organism>
<dbReference type="PANTHER" id="PTHR21677">
    <property type="entry name" value="CRAMPED PROTEIN"/>
    <property type="match status" value="1"/>
</dbReference>
<evidence type="ECO:0000313" key="4">
    <source>
        <dbReference type="EMBL" id="CAD7200552.1"/>
    </source>
</evidence>
<accession>A0A7R8VL22</accession>
<evidence type="ECO:0008006" key="5">
    <source>
        <dbReference type="Google" id="ProtNLM"/>
    </source>
</evidence>
<sequence>MPESMSKTKDQVRHFYYRAWHKVSKHLKFPEDPGNKHSNIPEDPGMKKATQELYSLINYGEMRRKIGPITEKLCSQTERAGVSWICPDPSQGQNYPDQDSDVAPQHCLHHETFAANVPARPTENEEEVRLPNRISIELRPKTNTAWGRVQSVAQNPRVRTKLPLQRRLASLLTFLENRWKQNHVRHSGDPKSAGLVSLECRALLETLEVLSWTLERRYLPELLSQREKLAADISAADPGHARDPDVKETLLRVAPRPDASISLSAVNMSEYLTSLNLCLNTYQERFGFQPLDDPSFGRDRSKHLACRKALAKKAKTEPGAAPVKPKEAKTEPGTAPAKPKESPLSVDTEQPSGVSPTTPLQVLLEFDNNACDSDPRTSEAMDASTISANDMAVNNILSLKLCLDAESPVTPELVLKEEPVKEEQPAPVEAPGPDDEETLAKIRAGWTRLTAKTTTIGDLYLLFGFDGKLHLDYCWEGALSHPTSQSEEGDHLQGPTPNPLAGTLQQLVSIAKLNVTKNKVTCPCGHICGVPNKSSPSGRNRMPPRARPIGDSADRAGGIKDGGGGLHNHVLSRPLSGDGVFRIPLLAPSQFKPPPKPGTAEAFKAQLDKFRPRFCNRRGRAVRPKNVVVQRQLPLLPKAPNGHAMVTLKVIPQTGEFMPIGGATGLVTASHSSGVVFPSGVMPRPPVKSRHILPALPVVTTPPPNTSPLLSDTSPAGADLAKEELLQPASPPSISHLLNLPVEEGDHISLVTPSTSLLDPPHTGGQTFEGFLPTAGELVNSTPPSSPSRMFKEDSQWLNSEVADFSLSSFLGHLESPMKPSTLVTSAPSAEDTRLSSDVEAQLQCLMSENSVDYTAKFADLAAQIASSSDANKKSRGALPASVKRCIRNEVNSTSGGQMKSFGLDNRD</sequence>